<dbReference type="EMBL" id="JABMIG020000017">
    <property type="protein sequence ID" value="KAL3802847.1"/>
    <property type="molecule type" value="Genomic_DNA"/>
</dbReference>
<evidence type="ECO:0000313" key="3">
    <source>
        <dbReference type="EMBL" id="KAL3802847.1"/>
    </source>
</evidence>
<dbReference type="Pfam" id="PF20710">
    <property type="entry name" value="DUF6824"/>
    <property type="match status" value="2"/>
</dbReference>
<proteinExistence type="predicted"/>
<sequence length="476" mass="53513">MDTFNSHEPPKEQNKRTRAEFLADVPSPRGRQTEEDHNDIFYDPSYVVDPEVIDHTLDSYSSEVVVDSVLEGEVKTATFEAATNQCDQIETYEQSVRQPKSSIKRSRKKYPPPSDEIVFGYHENDVLCGRGATINAHAGNIRFRKLCVSRKSEFDIGTNSHKRWIATSVVEEILKLDPPGRFLERVDGATESAFDEQYQSSFDGGGGIDKIMTGSSLQYFRTMGYTAKNKTLIKHLGPWKPVGVERAIQKACGVIRDHKRPDKVALRAMSKKKKSSRDGEPRITHMEKSVLAADFSQDESLVSEHFHLLDEKITPTSNDVLIGRGAFINSYIGNVKFRTFASQQKHRFDMASGSEKRAISLELVMQIKALSPPGRFLRRPHSAIHQPVPLSNGKYQIAPRGVDGPWEEVSLDIACLKVCQSMRDLKPDYALPHSHDERVYNELDIQSTEKSNKPSQPSEGSITSTVVYDNSGTKLR</sequence>
<feature type="domain" description="DUF6824" evidence="2">
    <location>
        <begin position="125"/>
        <end position="187"/>
    </location>
</feature>
<accession>A0ABD3QRJ9</accession>
<evidence type="ECO:0000259" key="2">
    <source>
        <dbReference type="Pfam" id="PF20710"/>
    </source>
</evidence>
<feature type="compositionally biased region" description="Basic and acidic residues" evidence="1">
    <location>
        <begin position="8"/>
        <end position="21"/>
    </location>
</feature>
<feature type="region of interest" description="Disordered" evidence="1">
    <location>
        <begin position="446"/>
        <end position="476"/>
    </location>
</feature>
<dbReference type="Proteomes" id="UP001516023">
    <property type="component" value="Unassembled WGS sequence"/>
</dbReference>
<protein>
    <recommendedName>
        <fullName evidence="2">DUF6824 domain-containing protein</fullName>
    </recommendedName>
</protein>
<evidence type="ECO:0000256" key="1">
    <source>
        <dbReference type="SAM" id="MobiDB-lite"/>
    </source>
</evidence>
<keyword evidence="4" id="KW-1185">Reference proteome</keyword>
<dbReference type="AlphaFoldDB" id="A0ABD3QRJ9"/>
<organism evidence="3 4">
    <name type="scientific">Cyclotella cryptica</name>
    <dbReference type="NCBI Taxonomy" id="29204"/>
    <lineage>
        <taxon>Eukaryota</taxon>
        <taxon>Sar</taxon>
        <taxon>Stramenopiles</taxon>
        <taxon>Ochrophyta</taxon>
        <taxon>Bacillariophyta</taxon>
        <taxon>Coscinodiscophyceae</taxon>
        <taxon>Thalassiosirophycidae</taxon>
        <taxon>Stephanodiscales</taxon>
        <taxon>Stephanodiscaceae</taxon>
        <taxon>Cyclotella</taxon>
    </lineage>
</organism>
<name>A0ABD3QRJ9_9STRA</name>
<dbReference type="InterPro" id="IPR049227">
    <property type="entry name" value="DUF6824"/>
</dbReference>
<gene>
    <name evidence="3" type="ORF">HJC23_007624</name>
</gene>
<feature type="region of interest" description="Disordered" evidence="1">
    <location>
        <begin position="1"/>
        <end position="38"/>
    </location>
</feature>
<reference evidence="3 4" key="1">
    <citation type="journal article" date="2020" name="G3 (Bethesda)">
        <title>Improved Reference Genome for Cyclotella cryptica CCMP332, a Model for Cell Wall Morphogenesis, Salinity Adaptation, and Lipid Production in Diatoms (Bacillariophyta).</title>
        <authorList>
            <person name="Roberts W.R."/>
            <person name="Downey K.M."/>
            <person name="Ruck E.C."/>
            <person name="Traller J.C."/>
            <person name="Alverson A.J."/>
        </authorList>
    </citation>
    <scope>NUCLEOTIDE SEQUENCE [LARGE SCALE GENOMIC DNA]</scope>
    <source>
        <strain evidence="3 4">CCMP332</strain>
    </source>
</reference>
<comment type="caution">
    <text evidence="3">The sequence shown here is derived from an EMBL/GenBank/DDBJ whole genome shotgun (WGS) entry which is preliminary data.</text>
</comment>
<feature type="domain" description="DUF6824" evidence="2">
    <location>
        <begin position="319"/>
        <end position="424"/>
    </location>
</feature>
<evidence type="ECO:0000313" key="4">
    <source>
        <dbReference type="Proteomes" id="UP001516023"/>
    </source>
</evidence>